<keyword evidence="1" id="KW-1133">Transmembrane helix</keyword>
<reference evidence="3" key="1">
    <citation type="journal article" date="2011" name="Genome Biol.">
        <title>Comparative and functional genomics provide insights into the pathogenicity of dermatophytic fungi.</title>
        <authorList>
            <person name="Burmester A."/>
            <person name="Shelest E."/>
            <person name="Gloeckner G."/>
            <person name="Heddergott C."/>
            <person name="Schindler S."/>
            <person name="Staib P."/>
            <person name="Heidel A."/>
            <person name="Felder M."/>
            <person name="Petzold A."/>
            <person name="Szafranski K."/>
            <person name="Feuermann M."/>
            <person name="Pedruzzi I."/>
            <person name="Priebe S."/>
            <person name="Groth M."/>
            <person name="Winkler R."/>
            <person name="Li W."/>
            <person name="Kniemeyer O."/>
            <person name="Schroeckh V."/>
            <person name="Hertweck C."/>
            <person name="Hube B."/>
            <person name="White T.C."/>
            <person name="Platzer M."/>
            <person name="Guthke R."/>
            <person name="Heitman J."/>
            <person name="Woestemeyer J."/>
            <person name="Zipfel P.F."/>
            <person name="Monod M."/>
            <person name="Brakhage A.A."/>
        </authorList>
    </citation>
    <scope>NUCLEOTIDE SEQUENCE [LARGE SCALE GENOMIC DNA]</scope>
    <source>
        <strain evidence="3">ATCC MYA-4681 / CBS 112371</strain>
    </source>
</reference>
<dbReference type="RefSeq" id="XP_003010463.1">
    <property type="nucleotide sequence ID" value="XM_003010417.1"/>
</dbReference>
<gene>
    <name evidence="2" type="ORF">ARB_03164</name>
</gene>
<evidence type="ECO:0000256" key="1">
    <source>
        <dbReference type="SAM" id="Phobius"/>
    </source>
</evidence>
<name>D4B3X5_ARTBC</name>
<keyword evidence="3" id="KW-1185">Reference proteome</keyword>
<dbReference type="GeneID" id="9525815"/>
<evidence type="ECO:0000313" key="2">
    <source>
        <dbReference type="EMBL" id="EFE29823.1"/>
    </source>
</evidence>
<protein>
    <submittedName>
        <fullName evidence="2">Uncharacterized protein</fullName>
    </submittedName>
</protein>
<dbReference type="KEGG" id="abe:ARB_03164"/>
<keyword evidence="1" id="KW-0812">Transmembrane</keyword>
<comment type="caution">
    <text evidence="2">The sequence shown here is derived from an EMBL/GenBank/DDBJ whole genome shotgun (WGS) entry which is preliminary data.</text>
</comment>
<organism evidence="2 3">
    <name type="scientific">Arthroderma benhamiae (strain ATCC MYA-4681 / CBS 112371)</name>
    <name type="common">Trichophyton mentagrophytes</name>
    <dbReference type="NCBI Taxonomy" id="663331"/>
    <lineage>
        <taxon>Eukaryota</taxon>
        <taxon>Fungi</taxon>
        <taxon>Dikarya</taxon>
        <taxon>Ascomycota</taxon>
        <taxon>Pezizomycotina</taxon>
        <taxon>Eurotiomycetes</taxon>
        <taxon>Eurotiomycetidae</taxon>
        <taxon>Onygenales</taxon>
        <taxon>Arthrodermataceae</taxon>
        <taxon>Trichophyton</taxon>
    </lineage>
</organism>
<dbReference type="HOGENOM" id="CLU_990373_0_0_1"/>
<sequence>MSPSACPVILEEMIKSELNINEGKGGNKGSTDISRHALPGVAGKRENPKLTIPPVSINEKLFTLARKKGYDFAEKYGTRTIKCGEFSRLLIYSRPREARLSTYLQPPTCPSSSDPQRRARAQQRQGSFLIYLLTVVLFIPPKFFHFISEDAILSIPISTSRLQLQLQLQLLFGFFFSLSHGVYHGRAGHIPGLAGWRKREERSLNEVRWPVQPAGCLVRINGAAAGRLRWMYDQQGRAERVLSTSEAERGAGANINNIADGVGSSTGMAEVVQPNLMSRPS</sequence>
<keyword evidence="1" id="KW-0472">Membrane</keyword>
<evidence type="ECO:0000313" key="3">
    <source>
        <dbReference type="Proteomes" id="UP000008866"/>
    </source>
</evidence>
<feature type="transmembrane region" description="Helical" evidence="1">
    <location>
        <begin position="126"/>
        <end position="144"/>
    </location>
</feature>
<proteinExistence type="predicted"/>
<dbReference type="AlphaFoldDB" id="D4B3X5"/>
<dbReference type="Proteomes" id="UP000008866">
    <property type="component" value="Unassembled WGS sequence"/>
</dbReference>
<dbReference type="EMBL" id="ABSU01000034">
    <property type="protein sequence ID" value="EFE29823.1"/>
    <property type="molecule type" value="Genomic_DNA"/>
</dbReference>
<accession>D4B3X5</accession>